<dbReference type="Proteomes" id="UP000031036">
    <property type="component" value="Unassembled WGS sequence"/>
</dbReference>
<sequence length="1875" mass="215156">MTTWLRCLLQLLCIITLCCSIGAGSQIFDSFLPPTERFAPQPEGKWAFESNARVTEHQKRPPVVLEAKDYYIRLRPYFPAPGVEMPAGRNMTFDGVTTFIFTVKKPTSTFTLYSFNLAYSKITLMDSQGLPLGIVGYELDTTLDHLIITPSQTPVVENTYLLQFTYTGLINHYLNGGLYYTHYVDIYNTMHWMIGSHMENGFQARSVFPCLDEPAYKAIFHTTLIHPKQLVALSNSMERESVDYESGWSITRFPPTPKMSTYLTAFAVGPFVSQSTVNQAGTLVRIWGWTGQEKYLAFAAEVSAKCLYSLGVYLNFTYPMSKSDQIGLPEFRAGAMENFGLIIYKYEYIAFNPDVHSTYVKQAAAKVMCHELAHQWFGDIVTASWWSELVVNEGFASYFEIYGQAMALPEQAAFLESKFLNERLEDGLTFDADLANSHPIVVVPDGRYFDKITYSKGSSMYRMTKLTLGEQVFQEALQDYIQSYQYSNADHGMLFEKFTTAAQKHNLKDWCGRPLNVSEFLEPWFLQQCFPWLTVANNQLMEGPTVTQQPYNNISSLPVTNFPYNYSWPVPLFNKDYMNIETVFRWIKPAYDVECTQQRASAISSQERSFANNRAIHWDFENARSSAFVRVQYDDIGYARLVDDLKANRDTHYTTSDMMSILGDEKAFVQEKRSANQQFSYKRLIELMRIIIPDYPHYGPFYLVQSVIDELELLFEDGLDYELFQRFMNALLLKNYESLDWSETGNWDKDVARYLMMPYVVRYNISDSLAQAQKIFAAFTSDCAQTTTGVDKCSKIHPDVRKAVYCAAIKHGSSSDFQFLLKMYRQQIVHGYYFYQEYYAMLHGMSCTQSQTDMNSLIAEMFKAYRPSSSYRPFAYLSRNPLASDMMIAYMRANINEVLNSPYLTEYLNGMSATWQTNARLDQYKKLVADLSGSMSQFQKEIFDNHIKLVQEQVDWYTSNYRDIGHIFYDHFVKKGDEPFSERLSHDLMPLTYDVFVQPYFPSSAVYEWSKNMTFDSTTNITIEVMTATDKIRISVHRLLIEPSNIILMDSKGAPMTYTKAVKDYENGIMTIYLPQTLQKGTKFSLYIRAIGFIFYGPSEGVYTNFNFFEFNGKMAWILTTDNEAGPDLRSLWPCFDEPYFKANWSVIIKHPSDMIALCNMIDEGFHIDKTEHGWATTSFNQAPLISSYLIALAVGHFASLEKISKTGVLVRVWAWTGMERYAQEGLDMAAGTLDYLAEMLNVSYSLPKLDLVALPQYTGTASALENWGIVCMIYDTVLIDPLYATASDHIKVARVTPHEVVHQWFGNLVTSEWWSLIFLNEAFAQYYYSSGANYTYPEQEKHARFVRFFLADYALTRDGDPSMTRPIITDKKPIFTYAPYYKGASILYMLNNAIGESVMEEGLRDYFQKNAWKTTTEIILWRAITAATKAHQIIGWDGKLLDVQDLMDPWTKQENYPVLKLVTSGEAVTYSQEPFITDLSALEPSIFNYSWPIPVHSQTAQMQMRHYTLASSYTVQELRHHPMTTQSNHSEDAQGCYRVWYDDRTWAPIREQLKTNLMVFDELTRAQFISDAYALRERGSVPWSRVLEMVEFLQRETEYAPHFAFQRVRDKLLTAFKGTADMQQIKKFVQKSIDSAYLKHGWSASTDWATASLTTLVTEAACATGDEGCLYNAATLFSKFLTNCQYSVTGTGLCNSDVAADVRRTQYCYGLKRNLQDGVTLVKTMIVWLKENSYYFHRDEDNLLNALACSGDRTLTNSLIADVLTGKYPVTLLEYISQHDDTDSLLWEYFKAHTNEVVYGVPNFSDYAKATAATWNTAQQLNEIDAFLASNEGSSLSNENKQVMADVRATIQRNIDWLSKNRNEIMNWINANIH</sequence>
<dbReference type="CDD" id="cd09601">
    <property type="entry name" value="M1_APN-Q_like"/>
    <property type="match status" value="2"/>
</dbReference>
<evidence type="ECO:0000256" key="6">
    <source>
        <dbReference type="ARBA" id="ARBA00022833"/>
    </source>
</evidence>
<evidence type="ECO:0000256" key="2">
    <source>
        <dbReference type="ARBA" id="ARBA00022438"/>
    </source>
</evidence>
<evidence type="ECO:0000256" key="8">
    <source>
        <dbReference type="PIRSR" id="PIRSR634016-1"/>
    </source>
</evidence>
<feature type="chain" id="PRO_5002095946" evidence="11">
    <location>
        <begin position="21"/>
        <end position="1875"/>
    </location>
</feature>
<dbReference type="Gene3D" id="2.60.40.1730">
    <property type="entry name" value="tricorn interacting facor f3 domain"/>
    <property type="match status" value="2"/>
</dbReference>
<evidence type="ECO:0000313" key="15">
    <source>
        <dbReference type="EMBL" id="KHN76515.1"/>
    </source>
</evidence>
<dbReference type="InterPro" id="IPR050344">
    <property type="entry name" value="Peptidase_M1_aminopeptidases"/>
</dbReference>
<evidence type="ECO:0000256" key="5">
    <source>
        <dbReference type="ARBA" id="ARBA00022801"/>
    </source>
</evidence>
<dbReference type="InterPro" id="IPR001930">
    <property type="entry name" value="Peptidase_M1"/>
</dbReference>
<feature type="domain" description="Aminopeptidase N-like N-terminal" evidence="14">
    <location>
        <begin position="990"/>
        <end position="1190"/>
    </location>
</feature>
<dbReference type="Pfam" id="PF01433">
    <property type="entry name" value="Peptidase_M1"/>
    <property type="match status" value="2"/>
</dbReference>
<evidence type="ECO:0000256" key="11">
    <source>
        <dbReference type="SAM" id="SignalP"/>
    </source>
</evidence>
<feature type="binding site" evidence="9">
    <location>
        <position position="393"/>
    </location>
    <ligand>
        <name>Zn(2+)</name>
        <dbReference type="ChEBI" id="CHEBI:29105"/>
        <note>catalytic</note>
    </ligand>
</feature>
<feature type="active site" description="Proton acceptor" evidence="8">
    <location>
        <position position="371"/>
    </location>
</feature>
<dbReference type="EMBL" id="JPKZ01002488">
    <property type="protein sequence ID" value="KHN76515.1"/>
    <property type="molecule type" value="Genomic_DNA"/>
</dbReference>
<evidence type="ECO:0000259" key="13">
    <source>
        <dbReference type="Pfam" id="PF11838"/>
    </source>
</evidence>
<keyword evidence="11" id="KW-0732">Signal</keyword>
<dbReference type="GO" id="GO:0006508">
    <property type="term" value="P:proteolysis"/>
    <property type="evidence" value="ECO:0007669"/>
    <property type="project" value="UniProtKB-KW"/>
</dbReference>
<dbReference type="InterPro" id="IPR014782">
    <property type="entry name" value="Peptidase_M1_dom"/>
</dbReference>
<dbReference type="GO" id="GO:0005615">
    <property type="term" value="C:extracellular space"/>
    <property type="evidence" value="ECO:0007669"/>
    <property type="project" value="TreeGrafter"/>
</dbReference>
<evidence type="ECO:0000256" key="10">
    <source>
        <dbReference type="PIRSR" id="PIRSR634016-4"/>
    </source>
</evidence>
<keyword evidence="4 9" id="KW-0479">Metal-binding</keyword>
<dbReference type="GO" id="GO:0070006">
    <property type="term" value="F:metalloaminopeptidase activity"/>
    <property type="evidence" value="ECO:0007669"/>
    <property type="project" value="TreeGrafter"/>
</dbReference>
<dbReference type="InterPro" id="IPR027268">
    <property type="entry name" value="Peptidase_M4/M1_CTD_sf"/>
</dbReference>
<feature type="binding site" evidence="9">
    <location>
        <position position="370"/>
    </location>
    <ligand>
        <name>Zn(2+)</name>
        <dbReference type="ChEBI" id="CHEBI:29105"/>
        <note>catalytic</note>
    </ligand>
</feature>
<dbReference type="Pfam" id="PF11838">
    <property type="entry name" value="ERAP1_C"/>
    <property type="match status" value="2"/>
</dbReference>
<evidence type="ECO:0000256" key="3">
    <source>
        <dbReference type="ARBA" id="ARBA00022670"/>
    </source>
</evidence>
<dbReference type="OrthoDB" id="5868348at2759"/>
<dbReference type="InterPro" id="IPR024571">
    <property type="entry name" value="ERAP1-like_C_dom"/>
</dbReference>
<dbReference type="STRING" id="6265.A0A0B2V6A9"/>
<keyword evidence="2" id="KW-0031">Aminopeptidase</keyword>
<name>A0A0B2V6A9_TOXCA</name>
<evidence type="ECO:0000259" key="14">
    <source>
        <dbReference type="Pfam" id="PF17900"/>
    </source>
</evidence>
<dbReference type="InterPro" id="IPR042097">
    <property type="entry name" value="Aminopeptidase_N-like_N_sf"/>
</dbReference>
<dbReference type="SUPFAM" id="SSF63737">
    <property type="entry name" value="Leukotriene A4 hydrolase N-terminal domain"/>
    <property type="match status" value="2"/>
</dbReference>
<dbReference type="InterPro" id="IPR034016">
    <property type="entry name" value="M1_APN-typ"/>
</dbReference>
<dbReference type="Gene3D" id="1.10.390.10">
    <property type="entry name" value="Neutral Protease Domain 2"/>
    <property type="match status" value="2"/>
</dbReference>
<dbReference type="SUPFAM" id="SSF55486">
    <property type="entry name" value="Metalloproteases ('zincins'), catalytic domain"/>
    <property type="match status" value="2"/>
</dbReference>
<feature type="domain" description="Peptidase M1 membrane alanine aminopeptidase" evidence="12">
    <location>
        <begin position="1227"/>
        <end position="1451"/>
    </location>
</feature>
<feature type="site" description="Transition state stabilizer" evidence="10">
    <location>
        <position position="454"/>
    </location>
</feature>
<accession>A0A0B2V6A9</accession>
<dbReference type="GO" id="GO:0016020">
    <property type="term" value="C:membrane"/>
    <property type="evidence" value="ECO:0007669"/>
    <property type="project" value="TreeGrafter"/>
</dbReference>
<evidence type="ECO:0000256" key="1">
    <source>
        <dbReference type="ARBA" id="ARBA00010136"/>
    </source>
</evidence>
<proteinExistence type="inferred from homology"/>
<keyword evidence="3" id="KW-0645">Protease</keyword>
<dbReference type="GO" id="GO:0008270">
    <property type="term" value="F:zinc ion binding"/>
    <property type="evidence" value="ECO:0007669"/>
    <property type="project" value="InterPro"/>
</dbReference>
<keyword evidence="5" id="KW-0378">Hydrolase</keyword>
<organism evidence="15 16">
    <name type="scientific">Toxocara canis</name>
    <name type="common">Canine roundworm</name>
    <dbReference type="NCBI Taxonomy" id="6265"/>
    <lineage>
        <taxon>Eukaryota</taxon>
        <taxon>Metazoa</taxon>
        <taxon>Ecdysozoa</taxon>
        <taxon>Nematoda</taxon>
        <taxon>Chromadorea</taxon>
        <taxon>Rhabditida</taxon>
        <taxon>Spirurina</taxon>
        <taxon>Ascaridomorpha</taxon>
        <taxon>Ascaridoidea</taxon>
        <taxon>Toxocaridae</taxon>
        <taxon>Toxocara</taxon>
    </lineage>
</organism>
<comment type="cofactor">
    <cofactor evidence="9">
        <name>Zn(2+)</name>
        <dbReference type="ChEBI" id="CHEBI:29105"/>
    </cofactor>
    <text evidence="9">Binds 1 zinc ion per subunit.</text>
</comment>
<comment type="similarity">
    <text evidence="1">Belongs to the peptidase M1 family.</text>
</comment>
<dbReference type="Gene3D" id="1.25.50.20">
    <property type="match status" value="2"/>
</dbReference>
<feature type="binding site" evidence="9">
    <location>
        <position position="374"/>
    </location>
    <ligand>
        <name>Zn(2+)</name>
        <dbReference type="ChEBI" id="CHEBI:29105"/>
        <note>catalytic</note>
    </ligand>
</feature>
<dbReference type="MEROPS" id="M01.A21"/>
<evidence type="ECO:0000256" key="4">
    <source>
        <dbReference type="ARBA" id="ARBA00022723"/>
    </source>
</evidence>
<dbReference type="GO" id="GO:0042277">
    <property type="term" value="F:peptide binding"/>
    <property type="evidence" value="ECO:0007669"/>
    <property type="project" value="TreeGrafter"/>
</dbReference>
<dbReference type="GO" id="GO:0043171">
    <property type="term" value="P:peptide catabolic process"/>
    <property type="evidence" value="ECO:0007669"/>
    <property type="project" value="TreeGrafter"/>
</dbReference>
<feature type="domain" description="Aminopeptidase N-like N-terminal" evidence="14">
    <location>
        <begin position="69"/>
        <end position="263"/>
    </location>
</feature>
<keyword evidence="7" id="KW-0482">Metalloprotease</keyword>
<dbReference type="FunFam" id="1.10.390.10:FF:000013">
    <property type="entry name" value="Aminopeptidase N"/>
    <property type="match status" value="1"/>
</dbReference>
<keyword evidence="6 9" id="KW-0862">Zinc</keyword>
<evidence type="ECO:0000259" key="12">
    <source>
        <dbReference type="Pfam" id="PF01433"/>
    </source>
</evidence>
<feature type="signal peptide" evidence="11">
    <location>
        <begin position="1"/>
        <end position="20"/>
    </location>
</feature>
<keyword evidence="16" id="KW-1185">Reference proteome</keyword>
<dbReference type="PRINTS" id="PR00756">
    <property type="entry name" value="ALADIPTASE"/>
</dbReference>
<dbReference type="OMA" id="HEIMSTW"/>
<gene>
    <name evidence="15" type="primary">TRHDE</name>
    <name evidence="15" type="ORF">Tcan_08277</name>
</gene>
<feature type="domain" description="ERAP1-like C-terminal" evidence="13">
    <location>
        <begin position="1533"/>
        <end position="1849"/>
    </location>
</feature>
<evidence type="ECO:0000256" key="9">
    <source>
        <dbReference type="PIRSR" id="PIRSR634016-3"/>
    </source>
</evidence>
<evidence type="ECO:0000256" key="7">
    <source>
        <dbReference type="ARBA" id="ARBA00023049"/>
    </source>
</evidence>
<dbReference type="Pfam" id="PF17900">
    <property type="entry name" value="Peptidase_M1_N"/>
    <property type="match status" value="2"/>
</dbReference>
<reference evidence="15 16" key="1">
    <citation type="submission" date="2014-11" db="EMBL/GenBank/DDBJ databases">
        <title>Genetic blueprint of the zoonotic pathogen Toxocara canis.</title>
        <authorList>
            <person name="Zhu X.-Q."/>
            <person name="Korhonen P.K."/>
            <person name="Cai H."/>
            <person name="Young N.D."/>
            <person name="Nejsum P."/>
            <person name="von Samson-Himmelstjerna G."/>
            <person name="Boag P.R."/>
            <person name="Tan P."/>
            <person name="Li Q."/>
            <person name="Min J."/>
            <person name="Yang Y."/>
            <person name="Wang X."/>
            <person name="Fang X."/>
            <person name="Hall R.S."/>
            <person name="Hofmann A."/>
            <person name="Sternberg P.W."/>
            <person name="Jex A.R."/>
            <person name="Gasser R.B."/>
        </authorList>
    </citation>
    <scope>NUCLEOTIDE SEQUENCE [LARGE SCALE GENOMIC DNA]</scope>
    <source>
        <strain evidence="15">PN_DK_2014</strain>
    </source>
</reference>
<protein>
    <submittedName>
        <fullName evidence="15">Thyrotropin-releasing hormone-degrading ectoenzyme</fullName>
    </submittedName>
</protein>
<feature type="domain" description="Peptidase M1 membrane alanine aminopeptidase" evidence="12">
    <location>
        <begin position="298"/>
        <end position="524"/>
    </location>
</feature>
<dbReference type="PANTHER" id="PTHR11533">
    <property type="entry name" value="PROTEASE M1 ZINC METALLOPROTEASE"/>
    <property type="match status" value="1"/>
</dbReference>
<dbReference type="GO" id="GO:0005737">
    <property type="term" value="C:cytoplasm"/>
    <property type="evidence" value="ECO:0007669"/>
    <property type="project" value="TreeGrafter"/>
</dbReference>
<evidence type="ECO:0000313" key="16">
    <source>
        <dbReference type="Proteomes" id="UP000031036"/>
    </source>
</evidence>
<dbReference type="PANTHER" id="PTHR11533:SF293">
    <property type="entry name" value="AMINOPEPTIDASE-2-RELATED"/>
    <property type="match status" value="1"/>
</dbReference>
<feature type="domain" description="ERAP1-like C-terminal" evidence="13">
    <location>
        <begin position="622"/>
        <end position="931"/>
    </location>
</feature>
<comment type="caution">
    <text evidence="15">The sequence shown here is derived from an EMBL/GenBank/DDBJ whole genome shotgun (WGS) entry which is preliminary data.</text>
</comment>
<dbReference type="InterPro" id="IPR045357">
    <property type="entry name" value="Aminopeptidase_N-like_N"/>
</dbReference>